<dbReference type="GO" id="GO:0051536">
    <property type="term" value="F:iron-sulfur cluster binding"/>
    <property type="evidence" value="ECO:0007669"/>
    <property type="project" value="UniProtKB-KW"/>
</dbReference>
<dbReference type="InterPro" id="IPR058240">
    <property type="entry name" value="rSAM_sf"/>
</dbReference>
<dbReference type="GO" id="GO:0003824">
    <property type="term" value="F:catalytic activity"/>
    <property type="evidence" value="ECO:0007669"/>
    <property type="project" value="InterPro"/>
</dbReference>
<evidence type="ECO:0000313" key="6">
    <source>
        <dbReference type="EMBL" id="HIP57278.1"/>
    </source>
</evidence>
<keyword evidence="1" id="KW-0949">S-adenosyl-L-methionine</keyword>
<dbReference type="GO" id="GO:0046872">
    <property type="term" value="F:metal ion binding"/>
    <property type="evidence" value="ECO:0007669"/>
    <property type="project" value="UniProtKB-KW"/>
</dbReference>
<evidence type="ECO:0000256" key="3">
    <source>
        <dbReference type="ARBA" id="ARBA00023004"/>
    </source>
</evidence>
<reference evidence="6" key="1">
    <citation type="journal article" date="2020" name="ISME J.">
        <title>Gammaproteobacteria mediating utilization of methyl-, sulfur- and petroleum organic compounds in deep ocean hydrothermal plumes.</title>
        <authorList>
            <person name="Zhou Z."/>
            <person name="Liu Y."/>
            <person name="Pan J."/>
            <person name="Cron B.R."/>
            <person name="Toner B.M."/>
            <person name="Anantharaman K."/>
            <person name="Breier J.A."/>
            <person name="Dick G.J."/>
            <person name="Li M."/>
        </authorList>
    </citation>
    <scope>NUCLEOTIDE SEQUENCE</scope>
    <source>
        <strain evidence="6">SZUA-1435</strain>
    </source>
</reference>
<evidence type="ECO:0000256" key="2">
    <source>
        <dbReference type="ARBA" id="ARBA00022723"/>
    </source>
</evidence>
<dbReference type="SFLD" id="SFLDS00029">
    <property type="entry name" value="Radical_SAM"/>
    <property type="match status" value="1"/>
</dbReference>
<evidence type="ECO:0000259" key="5">
    <source>
        <dbReference type="PROSITE" id="PS51918"/>
    </source>
</evidence>
<dbReference type="Gene3D" id="3.20.20.70">
    <property type="entry name" value="Aldolase class I"/>
    <property type="match status" value="1"/>
</dbReference>
<accession>A0A832Z3Q5</accession>
<gene>
    <name evidence="6" type="ORF">EYH02_04335</name>
</gene>
<sequence length="321" mass="37062">MRIRVSIGTLAKMRILNTKMYIEPTTAYILQYSEHGCLASCAFCAQSHRNSIPKDYLSRVIWPVVDLDKVLNALKHSRFSRVCIETVLKMGFLEELVEIVKEIRKATSIPISTAVVPIPSDKLRRLQHEGVDMLGVGLDVATPQIFERVAKPYTWSTYIKFIERSVEIFGRNNVVVHLIIGLGESISDAVKILKKIYTLGAKVALFRYVPLHHIKKPSHDWQDYSEVYRYRVIQLVNKMLEYGYDIEQYLEFEDNRVKQLKRMPKDIDVTEVVLTSGCPGCNRPFYNESPRGPIFNYPSRDLAKRDEMKIVNEFRAFGIEL</sequence>
<keyword evidence="2" id="KW-0479">Metal-binding</keyword>
<dbReference type="CDD" id="cd01335">
    <property type="entry name" value="Radical_SAM"/>
    <property type="match status" value="1"/>
</dbReference>
<dbReference type="SMART" id="SM00729">
    <property type="entry name" value="Elp3"/>
    <property type="match status" value="1"/>
</dbReference>
<name>A0A832Z3Q5_9CREN</name>
<feature type="domain" description="Radical SAM core" evidence="5">
    <location>
        <begin position="21"/>
        <end position="245"/>
    </location>
</feature>
<dbReference type="InterPro" id="IPR006638">
    <property type="entry name" value="Elp3/MiaA/NifB-like_rSAM"/>
</dbReference>
<dbReference type="PROSITE" id="PS51918">
    <property type="entry name" value="RADICAL_SAM"/>
    <property type="match status" value="1"/>
</dbReference>
<keyword evidence="3" id="KW-0408">Iron</keyword>
<protein>
    <submittedName>
        <fullName evidence="6">Radical SAM protein</fullName>
    </submittedName>
</protein>
<comment type="caution">
    <text evidence="6">The sequence shown here is derived from an EMBL/GenBank/DDBJ whole genome shotgun (WGS) entry which is preliminary data.</text>
</comment>
<dbReference type="SFLD" id="SFLDG01098">
    <property type="entry name" value="Uncharacterised_Radical_SAM_Su"/>
    <property type="match status" value="1"/>
</dbReference>
<keyword evidence="4" id="KW-0411">Iron-sulfur</keyword>
<organism evidence="6 7">
    <name type="scientific">Ignisphaera aggregans</name>
    <dbReference type="NCBI Taxonomy" id="334771"/>
    <lineage>
        <taxon>Archaea</taxon>
        <taxon>Thermoproteota</taxon>
        <taxon>Thermoprotei</taxon>
        <taxon>Desulfurococcales</taxon>
        <taxon>Desulfurococcaceae</taxon>
        <taxon>Ignisphaera</taxon>
    </lineage>
</organism>
<evidence type="ECO:0000256" key="1">
    <source>
        <dbReference type="ARBA" id="ARBA00022691"/>
    </source>
</evidence>
<evidence type="ECO:0000313" key="7">
    <source>
        <dbReference type="Proteomes" id="UP000605805"/>
    </source>
</evidence>
<dbReference type="EMBL" id="DQTV01000079">
    <property type="protein sequence ID" value="HIP57278.1"/>
    <property type="molecule type" value="Genomic_DNA"/>
</dbReference>
<dbReference type="SUPFAM" id="SSF102114">
    <property type="entry name" value="Radical SAM enzymes"/>
    <property type="match status" value="1"/>
</dbReference>
<dbReference type="Pfam" id="PF04055">
    <property type="entry name" value="Radical_SAM"/>
    <property type="match status" value="1"/>
</dbReference>
<dbReference type="InterPro" id="IPR007197">
    <property type="entry name" value="rSAM"/>
</dbReference>
<proteinExistence type="predicted"/>
<dbReference type="InterPro" id="IPR013785">
    <property type="entry name" value="Aldolase_TIM"/>
</dbReference>
<dbReference type="Proteomes" id="UP000605805">
    <property type="component" value="Unassembled WGS sequence"/>
</dbReference>
<evidence type="ECO:0000256" key="4">
    <source>
        <dbReference type="ARBA" id="ARBA00023014"/>
    </source>
</evidence>
<dbReference type="AlphaFoldDB" id="A0A832Z3Q5"/>